<proteinExistence type="predicted"/>
<protein>
    <recommendedName>
        <fullName evidence="4">Chitin-binding type-2 domain-containing protein</fullName>
    </recommendedName>
</protein>
<feature type="region of interest" description="Disordered" evidence="1">
    <location>
        <begin position="143"/>
        <end position="164"/>
    </location>
</feature>
<evidence type="ECO:0000313" key="2">
    <source>
        <dbReference type="EMBL" id="CAH1782409.1"/>
    </source>
</evidence>
<dbReference type="Proteomes" id="UP000749559">
    <property type="component" value="Unassembled WGS sequence"/>
</dbReference>
<keyword evidence="3" id="KW-1185">Reference proteome</keyword>
<gene>
    <name evidence="2" type="ORF">OFUS_LOCUS8866</name>
</gene>
<dbReference type="AlphaFoldDB" id="A0A8S4NNX8"/>
<reference evidence="2" key="1">
    <citation type="submission" date="2022-03" db="EMBL/GenBank/DDBJ databases">
        <authorList>
            <person name="Martin C."/>
        </authorList>
    </citation>
    <scope>NUCLEOTIDE SEQUENCE</scope>
</reference>
<name>A0A8S4NNX8_OWEFU</name>
<feature type="compositionally biased region" description="Low complexity" evidence="1">
    <location>
        <begin position="243"/>
        <end position="277"/>
    </location>
</feature>
<organism evidence="2 3">
    <name type="scientific">Owenia fusiformis</name>
    <name type="common">Polychaete worm</name>
    <dbReference type="NCBI Taxonomy" id="6347"/>
    <lineage>
        <taxon>Eukaryota</taxon>
        <taxon>Metazoa</taxon>
        <taxon>Spiralia</taxon>
        <taxon>Lophotrochozoa</taxon>
        <taxon>Annelida</taxon>
        <taxon>Polychaeta</taxon>
        <taxon>Sedentaria</taxon>
        <taxon>Canalipalpata</taxon>
        <taxon>Sabellida</taxon>
        <taxon>Oweniida</taxon>
        <taxon>Oweniidae</taxon>
        <taxon>Owenia</taxon>
    </lineage>
</organism>
<sequence>MVEYLLDDHPGLRGSLDDMTHAGDHFSQYYPFDTPQGISRLSSVGVKSRDPVSKDFGRPGPSLTPMECDIACPYMRNGIWCIVGDPHAFYRCEDGFQLPTERCMFGAMFNLATWQCENPGPKEEIPKCKCGPRGKLIARKESYYYDDDDRQGNRTRNRPSGVNKDFQHGIKEMKHGNTTPSYSNIRLLNTSNSGTQPELFENTHKQIDHRAEKLKHMIELSESMQSKYDENKNTNEYQIQNKVSVPGSSVPDSSVRDSPIPDSLVSESSKSSVLESSAPGSTKSTLIRRADVHQVIDNHKFNHLKQMMALAKKAAEIPITKAKLIDGISHVKDQTFDAKGLNTQTLTKHESDKTSHLRQMIKLSKMAESGSDPHTHQRSPIVKQPDKVQHLNRMIEMTKRLKSFSNHKPST</sequence>
<comment type="caution">
    <text evidence="2">The sequence shown here is derived from an EMBL/GenBank/DDBJ whole genome shotgun (WGS) entry which is preliminary data.</text>
</comment>
<evidence type="ECO:0000256" key="1">
    <source>
        <dbReference type="SAM" id="MobiDB-lite"/>
    </source>
</evidence>
<evidence type="ECO:0008006" key="4">
    <source>
        <dbReference type="Google" id="ProtNLM"/>
    </source>
</evidence>
<evidence type="ECO:0000313" key="3">
    <source>
        <dbReference type="Proteomes" id="UP000749559"/>
    </source>
</evidence>
<dbReference type="EMBL" id="CAIIXF020000004">
    <property type="protein sequence ID" value="CAH1782409.1"/>
    <property type="molecule type" value="Genomic_DNA"/>
</dbReference>
<feature type="region of interest" description="Disordered" evidence="1">
    <location>
        <begin position="236"/>
        <end position="282"/>
    </location>
</feature>
<accession>A0A8S4NNX8</accession>